<keyword evidence="3" id="KW-1185">Reference proteome</keyword>
<accession>A0AAQ3WXR6</accession>
<evidence type="ECO:0000313" key="2">
    <source>
        <dbReference type="EMBL" id="WVZ78088.1"/>
    </source>
</evidence>
<dbReference type="AlphaFoldDB" id="A0AAQ3WXR6"/>
<dbReference type="EMBL" id="CP144749">
    <property type="protein sequence ID" value="WVZ78088.1"/>
    <property type="molecule type" value="Genomic_DNA"/>
</dbReference>
<organism evidence="2 3">
    <name type="scientific">Paspalum notatum var. saurae</name>
    <dbReference type="NCBI Taxonomy" id="547442"/>
    <lineage>
        <taxon>Eukaryota</taxon>
        <taxon>Viridiplantae</taxon>
        <taxon>Streptophyta</taxon>
        <taxon>Embryophyta</taxon>
        <taxon>Tracheophyta</taxon>
        <taxon>Spermatophyta</taxon>
        <taxon>Magnoliopsida</taxon>
        <taxon>Liliopsida</taxon>
        <taxon>Poales</taxon>
        <taxon>Poaceae</taxon>
        <taxon>PACMAD clade</taxon>
        <taxon>Panicoideae</taxon>
        <taxon>Andropogonodae</taxon>
        <taxon>Paspaleae</taxon>
        <taxon>Paspalinae</taxon>
        <taxon>Paspalum</taxon>
    </lineage>
</organism>
<feature type="region of interest" description="Disordered" evidence="1">
    <location>
        <begin position="133"/>
        <end position="165"/>
    </location>
</feature>
<evidence type="ECO:0000313" key="3">
    <source>
        <dbReference type="Proteomes" id="UP001341281"/>
    </source>
</evidence>
<dbReference type="Proteomes" id="UP001341281">
    <property type="component" value="Chromosome 05"/>
</dbReference>
<name>A0AAQ3WXR6_PASNO</name>
<gene>
    <name evidence="2" type="ORF">U9M48_025853</name>
</gene>
<proteinExistence type="predicted"/>
<feature type="compositionally biased region" description="Basic residues" evidence="1">
    <location>
        <begin position="138"/>
        <end position="149"/>
    </location>
</feature>
<reference evidence="2 3" key="1">
    <citation type="submission" date="2024-02" db="EMBL/GenBank/DDBJ databases">
        <title>High-quality chromosome-scale genome assembly of Pensacola bahiagrass (Paspalum notatum Flugge var. saurae).</title>
        <authorList>
            <person name="Vega J.M."/>
            <person name="Podio M."/>
            <person name="Orjuela J."/>
            <person name="Siena L.A."/>
            <person name="Pessino S.C."/>
            <person name="Combes M.C."/>
            <person name="Mariac C."/>
            <person name="Albertini E."/>
            <person name="Pupilli F."/>
            <person name="Ortiz J.P.A."/>
            <person name="Leblanc O."/>
        </authorList>
    </citation>
    <scope>NUCLEOTIDE SEQUENCE [LARGE SCALE GENOMIC DNA]</scope>
    <source>
        <strain evidence="2">R1</strain>
        <tissue evidence="2">Leaf</tissue>
    </source>
</reference>
<sequence>MAGGDGGKRPTEKLRLRQANENASPLLACLGHSPPPVNMYSDNSAPTYNAALALPTLNVQMALGYAFTYHYQSVSPDDETRNTDLGPLIKSWVMRWPRVISMRVHIANRDMVAAALSLQGRGQASLDRAWTSWDRAKKGNTNRRPRSQRTAKGSILDYNFPNIPK</sequence>
<protein>
    <submittedName>
        <fullName evidence="2">Uncharacterized protein</fullName>
    </submittedName>
</protein>
<evidence type="ECO:0000256" key="1">
    <source>
        <dbReference type="SAM" id="MobiDB-lite"/>
    </source>
</evidence>